<feature type="transmembrane region" description="Helical" evidence="6">
    <location>
        <begin position="72"/>
        <end position="95"/>
    </location>
</feature>
<accession>A0A6A6UQT6</accession>
<evidence type="ECO:0000313" key="8">
    <source>
        <dbReference type="EMBL" id="KAF2674645.1"/>
    </source>
</evidence>
<evidence type="ECO:0000259" key="7">
    <source>
        <dbReference type="PROSITE" id="PS50922"/>
    </source>
</evidence>
<reference evidence="8" key="1">
    <citation type="journal article" date="2020" name="Stud. Mycol.">
        <title>101 Dothideomycetes genomes: a test case for predicting lifestyles and emergence of pathogens.</title>
        <authorList>
            <person name="Haridas S."/>
            <person name="Albert R."/>
            <person name="Binder M."/>
            <person name="Bloem J."/>
            <person name="Labutti K."/>
            <person name="Salamov A."/>
            <person name="Andreopoulos B."/>
            <person name="Baker S."/>
            <person name="Barry K."/>
            <person name="Bills G."/>
            <person name="Bluhm B."/>
            <person name="Cannon C."/>
            <person name="Castanera R."/>
            <person name="Culley D."/>
            <person name="Daum C."/>
            <person name="Ezra D."/>
            <person name="Gonzalez J."/>
            <person name="Henrissat B."/>
            <person name="Kuo A."/>
            <person name="Liang C."/>
            <person name="Lipzen A."/>
            <person name="Lutzoni F."/>
            <person name="Magnuson J."/>
            <person name="Mondo S."/>
            <person name="Nolan M."/>
            <person name="Ohm R."/>
            <person name="Pangilinan J."/>
            <person name="Park H.-J."/>
            <person name="Ramirez L."/>
            <person name="Alfaro M."/>
            <person name="Sun H."/>
            <person name="Tritt A."/>
            <person name="Yoshinaga Y."/>
            <person name="Zwiers L.-H."/>
            <person name="Turgeon B."/>
            <person name="Goodwin S."/>
            <person name="Spatafora J."/>
            <person name="Crous P."/>
            <person name="Grigoriev I."/>
        </authorList>
    </citation>
    <scope>NUCLEOTIDE SEQUENCE</scope>
    <source>
        <strain evidence="8">CBS 115976</strain>
    </source>
</reference>
<evidence type="ECO:0000256" key="2">
    <source>
        <dbReference type="ARBA" id="ARBA00022692"/>
    </source>
</evidence>
<evidence type="ECO:0000256" key="3">
    <source>
        <dbReference type="ARBA" id="ARBA00022989"/>
    </source>
</evidence>
<dbReference type="PROSITE" id="PS50922">
    <property type="entry name" value="TLC"/>
    <property type="match status" value="1"/>
</dbReference>
<evidence type="ECO:0000256" key="5">
    <source>
        <dbReference type="PROSITE-ProRule" id="PRU00205"/>
    </source>
</evidence>
<feature type="transmembrane region" description="Helical" evidence="6">
    <location>
        <begin position="167"/>
        <end position="188"/>
    </location>
</feature>
<gene>
    <name evidence="8" type="ORF">BT63DRAFT_419930</name>
</gene>
<dbReference type="PANTHER" id="PTHR13439">
    <property type="entry name" value="CT120 PROTEIN"/>
    <property type="match status" value="1"/>
</dbReference>
<dbReference type="GO" id="GO:0016020">
    <property type="term" value="C:membrane"/>
    <property type="evidence" value="ECO:0007669"/>
    <property type="project" value="UniProtKB-SubCell"/>
</dbReference>
<feature type="domain" description="TLC" evidence="7">
    <location>
        <begin position="69"/>
        <end position="312"/>
    </location>
</feature>
<dbReference type="GO" id="GO:0005783">
    <property type="term" value="C:endoplasmic reticulum"/>
    <property type="evidence" value="ECO:0007669"/>
    <property type="project" value="TreeGrafter"/>
</dbReference>
<sequence>MLDPYPLPNPPWLRELVTPLAKRAGLHTLPDHIHQVLLAFAIYQATLLWISPLITKIFFAESYAKLSKRTQFNWHVHAVAFIQAIIISGVALWVLAKEQERPHMNWQERIYGYTGALGMVQAFGAGYFVWDLYICIRYYSMFGFGMLAHAISALTVYTTGFYPFVNFYAPVFVLYEISSPFLNIHWFCDKMELTGSNIQFINGILLLITFGGARLIYGTWASYSLCRDILTAVYTAREAPHTPPLALSHFALNATTLFNNPIEALQVLKYAPAGPHIPTWMWMSNIASNITLNILNWYWYQQMISAIRKRFDPPFGTRKKLKADSDIKVTRSEDASGSKTLKVDSLEVRRRQQLERLESTGMIP</sequence>
<evidence type="ECO:0000256" key="1">
    <source>
        <dbReference type="ARBA" id="ARBA00004141"/>
    </source>
</evidence>
<dbReference type="GO" id="GO:0055088">
    <property type="term" value="P:lipid homeostasis"/>
    <property type="evidence" value="ECO:0007669"/>
    <property type="project" value="TreeGrafter"/>
</dbReference>
<keyword evidence="3 6" id="KW-1133">Transmembrane helix</keyword>
<keyword evidence="9" id="KW-1185">Reference proteome</keyword>
<dbReference type="InterPro" id="IPR006634">
    <property type="entry name" value="TLC-dom"/>
</dbReference>
<comment type="subcellular location">
    <subcellularLocation>
        <location evidence="1">Membrane</location>
        <topology evidence="1">Multi-pass membrane protein</topology>
    </subcellularLocation>
</comment>
<evidence type="ECO:0000256" key="4">
    <source>
        <dbReference type="ARBA" id="ARBA00023136"/>
    </source>
</evidence>
<dbReference type="PANTHER" id="PTHR13439:SF0">
    <property type="entry name" value="TOPOISOMERASE I DAMAGE AFFECTED PROTEIN 4"/>
    <property type="match status" value="1"/>
</dbReference>
<feature type="transmembrane region" description="Helical" evidence="6">
    <location>
        <begin position="142"/>
        <end position="161"/>
    </location>
</feature>
<dbReference type="OrthoDB" id="10266980at2759"/>
<dbReference type="InterPro" id="IPR050846">
    <property type="entry name" value="TLCD"/>
</dbReference>
<feature type="transmembrane region" description="Helical" evidence="6">
    <location>
        <begin position="110"/>
        <end position="130"/>
    </location>
</feature>
<proteinExistence type="predicted"/>
<dbReference type="SMART" id="SM00724">
    <property type="entry name" value="TLC"/>
    <property type="match status" value="1"/>
</dbReference>
<evidence type="ECO:0000256" key="6">
    <source>
        <dbReference type="SAM" id="Phobius"/>
    </source>
</evidence>
<dbReference type="EMBL" id="MU004230">
    <property type="protein sequence ID" value="KAF2674645.1"/>
    <property type="molecule type" value="Genomic_DNA"/>
</dbReference>
<protein>
    <recommendedName>
        <fullName evidence="7">TLC domain-containing protein</fullName>
    </recommendedName>
</protein>
<feature type="transmembrane region" description="Helical" evidence="6">
    <location>
        <begin position="280"/>
        <end position="300"/>
    </location>
</feature>
<keyword evidence="4 5" id="KW-0472">Membrane</keyword>
<feature type="transmembrane region" description="Helical" evidence="6">
    <location>
        <begin position="200"/>
        <end position="220"/>
    </location>
</feature>
<dbReference type="Proteomes" id="UP000799302">
    <property type="component" value="Unassembled WGS sequence"/>
</dbReference>
<evidence type="ECO:0000313" key="9">
    <source>
        <dbReference type="Proteomes" id="UP000799302"/>
    </source>
</evidence>
<organism evidence="8 9">
    <name type="scientific">Microthyrium microscopicum</name>
    <dbReference type="NCBI Taxonomy" id="703497"/>
    <lineage>
        <taxon>Eukaryota</taxon>
        <taxon>Fungi</taxon>
        <taxon>Dikarya</taxon>
        <taxon>Ascomycota</taxon>
        <taxon>Pezizomycotina</taxon>
        <taxon>Dothideomycetes</taxon>
        <taxon>Dothideomycetes incertae sedis</taxon>
        <taxon>Microthyriales</taxon>
        <taxon>Microthyriaceae</taxon>
        <taxon>Microthyrium</taxon>
    </lineage>
</organism>
<keyword evidence="2 5" id="KW-0812">Transmembrane</keyword>
<feature type="transmembrane region" description="Helical" evidence="6">
    <location>
        <begin position="36"/>
        <end position="60"/>
    </location>
</feature>
<dbReference type="Pfam" id="PF03798">
    <property type="entry name" value="TRAM_LAG1_CLN8"/>
    <property type="match status" value="1"/>
</dbReference>
<dbReference type="AlphaFoldDB" id="A0A6A6UQT6"/>
<name>A0A6A6UQT6_9PEZI</name>